<dbReference type="PANTHER" id="PTHR11319:SF35">
    <property type="entry name" value="OUTER MEMBRANE PROTEIN PMPC-RELATED"/>
    <property type="match status" value="1"/>
</dbReference>
<evidence type="ECO:0000259" key="9">
    <source>
        <dbReference type="Pfam" id="PF05738"/>
    </source>
</evidence>
<dbReference type="NCBIfam" id="TIGR01167">
    <property type="entry name" value="LPXTG_anchor"/>
    <property type="match status" value="1"/>
</dbReference>
<reference evidence="10 11" key="1">
    <citation type="submission" date="2019-02" db="EMBL/GenBank/DDBJ databases">
        <title>From farm to fork: dissemination of Tn554::fexA-optrA in linezolid-resistant Enterococcus faecalis clones from chicken feces and meat in Tunisia.</title>
        <authorList>
            <person name="Tedim A.P."/>
            <person name="Elghaieb H."/>
            <person name="Abbassi M.S."/>
            <person name="Novais C."/>
            <person name="Hassen A."/>
            <person name="Peixe L."/>
            <person name="Freitas A.R."/>
        </authorList>
    </citation>
    <scope>NUCLEOTIDE SEQUENCE [LARGE SCALE GENOMIC DNA]</scope>
    <source>
        <strain evidence="10 11">728T</strain>
    </source>
</reference>
<evidence type="ECO:0000256" key="4">
    <source>
        <dbReference type="ARBA" id="ARBA00023088"/>
    </source>
</evidence>
<dbReference type="PANTHER" id="PTHR11319">
    <property type="entry name" value="G PROTEIN-COUPLED RECEPTOR-RELATED"/>
    <property type="match status" value="1"/>
</dbReference>
<dbReference type="Gene3D" id="2.60.40.1140">
    <property type="entry name" value="Collagen-binding surface protein Cna, B-type domain"/>
    <property type="match status" value="1"/>
</dbReference>
<feature type="region of interest" description="Disordered" evidence="5">
    <location>
        <begin position="87"/>
        <end position="196"/>
    </location>
</feature>
<keyword evidence="6" id="KW-0812">Transmembrane</keyword>
<feature type="domain" description="CNA-B" evidence="9">
    <location>
        <begin position="740"/>
        <end position="813"/>
    </location>
</feature>
<accession>A0A8B3RW79</accession>
<feature type="region of interest" description="Disordered" evidence="5">
    <location>
        <begin position="839"/>
        <end position="902"/>
    </location>
</feature>
<evidence type="ECO:0000256" key="6">
    <source>
        <dbReference type="SAM" id="Phobius"/>
    </source>
</evidence>
<evidence type="ECO:0000259" key="8">
    <source>
        <dbReference type="Pfam" id="PF00746"/>
    </source>
</evidence>
<evidence type="ECO:0000256" key="7">
    <source>
        <dbReference type="SAM" id="SignalP"/>
    </source>
</evidence>
<evidence type="ECO:0000256" key="2">
    <source>
        <dbReference type="ARBA" id="ARBA00022525"/>
    </source>
</evidence>
<dbReference type="Pfam" id="PF00746">
    <property type="entry name" value="Gram_pos_anchor"/>
    <property type="match status" value="1"/>
</dbReference>
<organism evidence="10 11">
    <name type="scientific">Enterococcus faecalis</name>
    <name type="common">Streptococcus faecalis</name>
    <dbReference type="NCBI Taxonomy" id="1351"/>
    <lineage>
        <taxon>Bacteria</taxon>
        <taxon>Bacillati</taxon>
        <taxon>Bacillota</taxon>
        <taxon>Bacilli</taxon>
        <taxon>Lactobacillales</taxon>
        <taxon>Enterococcaceae</taxon>
        <taxon>Enterococcus</taxon>
    </lineage>
</organism>
<dbReference type="InterPro" id="IPR011050">
    <property type="entry name" value="Pectin_lyase_fold/virulence"/>
</dbReference>
<feature type="transmembrane region" description="Helical" evidence="6">
    <location>
        <begin position="933"/>
        <end position="952"/>
    </location>
</feature>
<dbReference type="Pfam" id="PF05738">
    <property type="entry name" value="Cna_B"/>
    <property type="match status" value="1"/>
</dbReference>
<sequence length="958" mass="105288">MKEVNKVTKKRTPLIGMLLLLFSLLSLGIFSTCAFAEEQPDSELSSIMTPVTSEEEKINSVENSTENILVEKDADLEKTGIDAASLTENQSVTTSSENVEVEEKTNVQPIETVDSEVRNETAISDEAEEKSPEKEIDEKSVLIDDESELTATSSALRSTEMNSSLTKREKRETSRSSLENNSFQSLKETLEDPSRSQEIWVSGGEYRFTDTITVAKDLTLRNRPNEKVLFIFDLKNDNNFSLGKTMFNVLSGRFTLAGETNDSIIFDGLGKEIGQNRYENMTNTSDKGTFITVHKEAEVIIDHATFQNSYNSGMQSAPLYVNGGKIIFNDGVVKGNLLSHSQTIGNVSLSPTRDLLNGESSSAGIGVRNQGEVVINNGQFLNNRTLYDSGAVIANTGSLVTVNGGIFEGNHSAVHGGVIFTGIKGTTTISDGEYINNTSDNGGGVLFFDWASNGTIDGGYFRKNKSRFGGVIGTSDRYILGSDAGSTINPIAKDYSHEQWKQMGYGVHLTINDGLFDSNHAFVGGALYISSDDTIIKKATIRNNEATRYGGGIYLSSVPYVLKLNNIYIHNNQAVDDKDIPLVMSNLKDKVVLMPGSGGGIWYCPTGTSEIYVSNGVAFDSNIATHSGDDFTSVRKEKDTDFLVTLDPRMLGGGKVYWYIDGDNENEEVSRYSDKQVEFDISNGVNHSISLKTTSNEGALQLARQAASVIFENNIAARGGAIGTNGSVIFGDIGKDFSLEVKKDWSAELENEKKEVTIELLVKYGNKEFLIDTVQLNEQNNWYYQFTHLPLEAGYQPLEYVVRESGNEYVVTYSDNNVLSLDIEPDSLVTIVVHNSKPIEPEQPTVPEEPEVPTEPDKPVEPEQPTVPEEPNRPEKPDQPIFPGTSTVPTKTTKVSQTKEAEKHNMISLLSEKSISNEETYMEVLPKTGEKEATYLILLGLSFIVVSLNFLIKNTVKK</sequence>
<keyword evidence="2" id="KW-0964">Secreted</keyword>
<dbReference type="SUPFAM" id="SSF49478">
    <property type="entry name" value="Cna protein B-type domain"/>
    <property type="match status" value="1"/>
</dbReference>
<proteinExistence type="predicted"/>
<keyword evidence="3 7" id="KW-0732">Signal</keyword>
<keyword evidence="6" id="KW-0472">Membrane</keyword>
<dbReference type="InterPro" id="IPR019931">
    <property type="entry name" value="LPXTG_anchor"/>
</dbReference>
<feature type="compositionally biased region" description="Low complexity" evidence="5">
    <location>
        <begin position="885"/>
        <end position="896"/>
    </location>
</feature>
<evidence type="ECO:0000256" key="5">
    <source>
        <dbReference type="SAM" id="MobiDB-lite"/>
    </source>
</evidence>
<feature type="compositionally biased region" description="Polar residues" evidence="5">
    <location>
        <begin position="149"/>
        <end position="165"/>
    </location>
</feature>
<feature type="compositionally biased region" description="Polar residues" evidence="5">
    <location>
        <begin position="175"/>
        <end position="187"/>
    </location>
</feature>
<dbReference type="Proteomes" id="UP000292223">
    <property type="component" value="Unassembled WGS sequence"/>
</dbReference>
<protein>
    <submittedName>
        <fullName evidence="10">Cna B-type domain-containing protein</fullName>
    </submittedName>
</protein>
<evidence type="ECO:0000313" key="11">
    <source>
        <dbReference type="Proteomes" id="UP000292223"/>
    </source>
</evidence>
<dbReference type="EMBL" id="SEWT01000004">
    <property type="protein sequence ID" value="RYU33175.1"/>
    <property type="molecule type" value="Genomic_DNA"/>
</dbReference>
<keyword evidence="1" id="KW-0134">Cell wall</keyword>
<gene>
    <name evidence="10" type="ORF">EU507_08095</name>
</gene>
<feature type="chain" id="PRO_5032601071" evidence="7">
    <location>
        <begin position="37"/>
        <end position="958"/>
    </location>
</feature>
<comment type="caution">
    <text evidence="10">The sequence shown here is derived from an EMBL/GenBank/DDBJ whole genome shotgun (WGS) entry which is preliminary data.</text>
</comment>
<evidence type="ECO:0000256" key="3">
    <source>
        <dbReference type="ARBA" id="ARBA00022729"/>
    </source>
</evidence>
<feature type="domain" description="Gram-positive cocci surface proteins LPxTG" evidence="8">
    <location>
        <begin position="920"/>
        <end position="953"/>
    </location>
</feature>
<dbReference type="AlphaFoldDB" id="A0A8B3RW79"/>
<dbReference type="SUPFAM" id="SSF51126">
    <property type="entry name" value="Pectin lyase-like"/>
    <property type="match status" value="2"/>
</dbReference>
<evidence type="ECO:0000256" key="1">
    <source>
        <dbReference type="ARBA" id="ARBA00022512"/>
    </source>
</evidence>
<feature type="compositionally biased region" description="Basic and acidic residues" evidence="5">
    <location>
        <begin position="129"/>
        <end position="142"/>
    </location>
</feature>
<name>A0A8B3RW79_ENTFL</name>
<keyword evidence="6" id="KW-1133">Transmembrane helix</keyword>
<dbReference type="InterPro" id="IPR008454">
    <property type="entry name" value="Collagen-bd_Cna-like_B-typ_dom"/>
</dbReference>
<keyword evidence="4" id="KW-0572">Peptidoglycan-anchor</keyword>
<evidence type="ECO:0000313" key="10">
    <source>
        <dbReference type="EMBL" id="RYU33175.1"/>
    </source>
</evidence>
<feature type="signal peptide" evidence="7">
    <location>
        <begin position="1"/>
        <end position="36"/>
    </location>
</feature>